<dbReference type="PROSITE" id="PS00041">
    <property type="entry name" value="HTH_ARAC_FAMILY_1"/>
    <property type="match status" value="1"/>
</dbReference>
<accession>A0ABT4QAY1</accession>
<dbReference type="InterPro" id="IPR009057">
    <property type="entry name" value="Homeodomain-like_sf"/>
</dbReference>
<evidence type="ECO:0000259" key="4">
    <source>
        <dbReference type="PROSITE" id="PS01124"/>
    </source>
</evidence>
<evidence type="ECO:0000313" key="6">
    <source>
        <dbReference type="Proteomes" id="UP001527882"/>
    </source>
</evidence>
<keyword evidence="1" id="KW-0805">Transcription regulation</keyword>
<reference evidence="5 6" key="1">
    <citation type="submission" date="2022-12" db="EMBL/GenBank/DDBJ databases">
        <title>Draft genome sequence of Paenibacillus sp. dW9.</title>
        <authorList>
            <person name="Choi E.-W."/>
            <person name="Kim D.-U."/>
        </authorList>
    </citation>
    <scope>NUCLEOTIDE SEQUENCE [LARGE SCALE GENOMIC DNA]</scope>
    <source>
        <strain evidence="6">dW9</strain>
    </source>
</reference>
<dbReference type="InterPro" id="IPR003313">
    <property type="entry name" value="AraC-bd"/>
</dbReference>
<keyword evidence="3" id="KW-0804">Transcription</keyword>
<dbReference type="Proteomes" id="UP001527882">
    <property type="component" value="Unassembled WGS sequence"/>
</dbReference>
<dbReference type="Gene3D" id="1.10.10.60">
    <property type="entry name" value="Homeodomain-like"/>
    <property type="match status" value="2"/>
</dbReference>
<gene>
    <name evidence="5" type="ORF">O9H85_16755</name>
</gene>
<organism evidence="5 6">
    <name type="scientific">Paenibacillus gyeongsangnamensis</name>
    <dbReference type="NCBI Taxonomy" id="3388067"/>
    <lineage>
        <taxon>Bacteria</taxon>
        <taxon>Bacillati</taxon>
        <taxon>Bacillota</taxon>
        <taxon>Bacilli</taxon>
        <taxon>Bacillales</taxon>
        <taxon>Paenibacillaceae</taxon>
        <taxon>Paenibacillus</taxon>
    </lineage>
</organism>
<keyword evidence="6" id="KW-1185">Reference proteome</keyword>
<protein>
    <submittedName>
        <fullName evidence="5">AraC family transcriptional regulator</fullName>
    </submittedName>
</protein>
<dbReference type="InterPro" id="IPR020449">
    <property type="entry name" value="Tscrpt_reg_AraC-type_HTH"/>
</dbReference>
<sequence>MSRSKYQYTEQSIDTSTDLRLYYCGSEECCPGHAWGPGIKDHYKIHYVLEGRGQFKIAGKEYRLGAGHGFLIEPDQLAWYQADKEIPWSYAWVAFNGTAAEGYLQRAGLTADRPVFRCKVPGPMEESFRRLLEASRCQDSRDLMLLSALYGLFAVLIGKNSDRPPGGTGPARLSLDRYVQKALEYIETNYSHSMTVEGMAEQLGLSRKYMAKRFKETVGRSPQDYLVDYRLGKAARLLGDASLSVSEIARSVGYDDPLLFSRMFKKRQGMSPQQFRKDLSLPR</sequence>
<dbReference type="Gene3D" id="2.60.120.280">
    <property type="entry name" value="Regulatory protein AraC"/>
    <property type="match status" value="1"/>
</dbReference>
<keyword evidence="2" id="KW-0238">DNA-binding</keyword>
<feature type="domain" description="HTH araC/xylS-type" evidence="4">
    <location>
        <begin position="180"/>
        <end position="278"/>
    </location>
</feature>
<dbReference type="PANTHER" id="PTHR43280:SF2">
    <property type="entry name" value="HTH-TYPE TRANSCRIPTIONAL REGULATOR EXSA"/>
    <property type="match status" value="1"/>
</dbReference>
<dbReference type="PANTHER" id="PTHR43280">
    <property type="entry name" value="ARAC-FAMILY TRANSCRIPTIONAL REGULATOR"/>
    <property type="match status" value="1"/>
</dbReference>
<evidence type="ECO:0000256" key="2">
    <source>
        <dbReference type="ARBA" id="ARBA00023125"/>
    </source>
</evidence>
<dbReference type="EMBL" id="JAQAGZ010000010">
    <property type="protein sequence ID" value="MCZ8514043.1"/>
    <property type="molecule type" value="Genomic_DNA"/>
</dbReference>
<proteinExistence type="predicted"/>
<dbReference type="SUPFAM" id="SSF46689">
    <property type="entry name" value="Homeodomain-like"/>
    <property type="match status" value="2"/>
</dbReference>
<dbReference type="PROSITE" id="PS01124">
    <property type="entry name" value="HTH_ARAC_FAMILY_2"/>
    <property type="match status" value="1"/>
</dbReference>
<dbReference type="Pfam" id="PF02311">
    <property type="entry name" value="AraC_binding"/>
    <property type="match status" value="1"/>
</dbReference>
<comment type="caution">
    <text evidence="5">The sequence shown here is derived from an EMBL/GenBank/DDBJ whole genome shotgun (WGS) entry which is preliminary data.</text>
</comment>
<dbReference type="InterPro" id="IPR018062">
    <property type="entry name" value="HTH_AraC-typ_CS"/>
</dbReference>
<dbReference type="InterPro" id="IPR037923">
    <property type="entry name" value="HTH-like"/>
</dbReference>
<dbReference type="Pfam" id="PF12833">
    <property type="entry name" value="HTH_18"/>
    <property type="match status" value="1"/>
</dbReference>
<name>A0ABT4QAY1_9BACL</name>
<dbReference type="SMART" id="SM00342">
    <property type="entry name" value="HTH_ARAC"/>
    <property type="match status" value="1"/>
</dbReference>
<evidence type="ECO:0000256" key="1">
    <source>
        <dbReference type="ARBA" id="ARBA00023015"/>
    </source>
</evidence>
<dbReference type="InterPro" id="IPR018060">
    <property type="entry name" value="HTH_AraC"/>
</dbReference>
<evidence type="ECO:0000313" key="5">
    <source>
        <dbReference type="EMBL" id="MCZ8514043.1"/>
    </source>
</evidence>
<dbReference type="CDD" id="cd06986">
    <property type="entry name" value="cupin_MmsR-like_N"/>
    <property type="match status" value="1"/>
</dbReference>
<evidence type="ECO:0000256" key="3">
    <source>
        <dbReference type="ARBA" id="ARBA00023163"/>
    </source>
</evidence>
<dbReference type="SUPFAM" id="SSF51215">
    <property type="entry name" value="Regulatory protein AraC"/>
    <property type="match status" value="1"/>
</dbReference>
<dbReference type="RefSeq" id="WP_269882561.1">
    <property type="nucleotide sequence ID" value="NZ_JAQAGZ010000010.1"/>
</dbReference>
<dbReference type="PRINTS" id="PR00032">
    <property type="entry name" value="HTHARAC"/>
</dbReference>